<reference evidence="2 3" key="1">
    <citation type="submission" date="2012-08" db="EMBL/GenBank/DDBJ databases">
        <title>Oryza genome evolution.</title>
        <authorList>
            <person name="Wing R.A."/>
        </authorList>
    </citation>
    <scope>NUCLEOTIDE SEQUENCE</scope>
</reference>
<sequence length="128" mass="13759">MSCSYGSGGGGGARCGGEVEGAMARSREANRRFRLLQAPPRWRASYGFAAIRVGARRLKQAGAALDSASRRWPRQVIKSGGGGQQGSKAVGSLLSRQQRQAKEAGSNDKEVIFLSVVDNVESFRERMQ</sequence>
<dbReference type="Proteomes" id="UP000032180">
    <property type="component" value="Chromosome 6"/>
</dbReference>
<reference evidence="2" key="3">
    <citation type="submission" date="2015-04" db="UniProtKB">
        <authorList>
            <consortium name="EnsemblPlants"/>
        </authorList>
    </citation>
    <scope>IDENTIFICATION</scope>
</reference>
<proteinExistence type="predicted"/>
<dbReference type="HOGENOM" id="CLU_1973717_0_0_1"/>
<dbReference type="EnsemblPlants" id="LPERR06G05990.2">
    <property type="protein sequence ID" value="LPERR06G05990.2"/>
    <property type="gene ID" value="LPERR06G05990"/>
</dbReference>
<dbReference type="AlphaFoldDB" id="A0A0D9WN08"/>
<name>A0A0D9WN08_9ORYZ</name>
<reference evidence="3" key="2">
    <citation type="submission" date="2013-12" db="EMBL/GenBank/DDBJ databases">
        <authorList>
            <person name="Yu Y."/>
            <person name="Lee S."/>
            <person name="de Baynast K."/>
            <person name="Wissotski M."/>
            <person name="Liu L."/>
            <person name="Talag J."/>
            <person name="Goicoechea J."/>
            <person name="Angelova A."/>
            <person name="Jetty R."/>
            <person name="Kudrna D."/>
            <person name="Golser W."/>
            <person name="Rivera L."/>
            <person name="Zhang J."/>
            <person name="Wing R."/>
        </authorList>
    </citation>
    <scope>NUCLEOTIDE SEQUENCE</scope>
</reference>
<evidence type="ECO:0000313" key="2">
    <source>
        <dbReference type="EnsemblPlants" id="LPERR06G05990.2"/>
    </source>
</evidence>
<accession>A0A0D9WN08</accession>
<feature type="region of interest" description="Disordered" evidence="1">
    <location>
        <begin position="75"/>
        <end position="106"/>
    </location>
</feature>
<evidence type="ECO:0000256" key="1">
    <source>
        <dbReference type="SAM" id="MobiDB-lite"/>
    </source>
</evidence>
<dbReference type="Gramene" id="LPERR06G05990.2">
    <property type="protein sequence ID" value="LPERR06G05990.2"/>
    <property type="gene ID" value="LPERR06G05990"/>
</dbReference>
<evidence type="ECO:0000313" key="3">
    <source>
        <dbReference type="Proteomes" id="UP000032180"/>
    </source>
</evidence>
<organism evidence="2 3">
    <name type="scientific">Leersia perrieri</name>
    <dbReference type="NCBI Taxonomy" id="77586"/>
    <lineage>
        <taxon>Eukaryota</taxon>
        <taxon>Viridiplantae</taxon>
        <taxon>Streptophyta</taxon>
        <taxon>Embryophyta</taxon>
        <taxon>Tracheophyta</taxon>
        <taxon>Spermatophyta</taxon>
        <taxon>Magnoliopsida</taxon>
        <taxon>Liliopsida</taxon>
        <taxon>Poales</taxon>
        <taxon>Poaceae</taxon>
        <taxon>BOP clade</taxon>
        <taxon>Oryzoideae</taxon>
        <taxon>Oryzeae</taxon>
        <taxon>Oryzinae</taxon>
        <taxon>Leersia</taxon>
    </lineage>
</organism>
<protein>
    <submittedName>
        <fullName evidence="2">Uncharacterized protein</fullName>
    </submittedName>
</protein>
<keyword evidence="3" id="KW-1185">Reference proteome</keyword>